<evidence type="ECO:0000313" key="1">
    <source>
        <dbReference type="EMBL" id="MUG23119.1"/>
    </source>
</evidence>
<organism evidence="1 2">
    <name type="scientific">Paenibacillus macerans</name>
    <name type="common">Bacillus macerans</name>
    <dbReference type="NCBI Taxonomy" id="44252"/>
    <lineage>
        <taxon>Bacteria</taxon>
        <taxon>Bacillati</taxon>
        <taxon>Bacillota</taxon>
        <taxon>Bacilli</taxon>
        <taxon>Bacillales</taxon>
        <taxon>Paenibacillaceae</taxon>
        <taxon>Paenibacillus</taxon>
    </lineage>
</organism>
<name>A0A6N8ET70_PAEMA</name>
<evidence type="ECO:0000313" key="2">
    <source>
        <dbReference type="Proteomes" id="UP000442469"/>
    </source>
</evidence>
<proteinExistence type="predicted"/>
<dbReference type="Proteomes" id="UP000442469">
    <property type="component" value="Unassembled WGS sequence"/>
</dbReference>
<accession>A0A6N8ET70</accession>
<sequence>MMDNQNKSDQIQSGCELSRNYMNLAELLLEDHMYIPAIIGEMAITSLLMTICLKQKGPLGSNYFNLDDLTELMRRNIGVKLDQVLFIYLITYITREDNMSCLINIHREQAQKIILKVKDLLNELSLIIN</sequence>
<dbReference type="RefSeq" id="WP_155619988.1">
    <property type="nucleotide sequence ID" value="NZ_BOSD01000008.1"/>
</dbReference>
<reference evidence="1 2" key="1">
    <citation type="submission" date="2019-11" db="EMBL/GenBank/DDBJ databases">
        <title>Draft genome sequences of five Paenibacillus species of dairy origin.</title>
        <authorList>
            <person name="Olajide A.M."/>
            <person name="Chen S."/>
            <person name="Lapointe G."/>
        </authorList>
    </citation>
    <scope>NUCLEOTIDE SEQUENCE [LARGE SCALE GENOMIC DNA]</scope>
    <source>
        <strain evidence="1 2">3CT49</strain>
    </source>
</reference>
<evidence type="ECO:0008006" key="3">
    <source>
        <dbReference type="Google" id="ProtNLM"/>
    </source>
</evidence>
<dbReference type="AlphaFoldDB" id="A0A6N8ET70"/>
<protein>
    <recommendedName>
        <fullName evidence="3">HEPN domain-containing protein</fullName>
    </recommendedName>
</protein>
<gene>
    <name evidence="1" type="ORF">GNQ08_11945</name>
</gene>
<dbReference type="EMBL" id="WNZZ01000007">
    <property type="protein sequence ID" value="MUG23119.1"/>
    <property type="molecule type" value="Genomic_DNA"/>
</dbReference>
<comment type="caution">
    <text evidence="1">The sequence shown here is derived from an EMBL/GenBank/DDBJ whole genome shotgun (WGS) entry which is preliminary data.</text>
</comment>